<accession>A0A4D4LFW1</accession>
<comment type="caution">
    <text evidence="2">The sequence shown here is derived from an EMBL/GenBank/DDBJ whole genome shotgun (WGS) entry which is preliminary data.</text>
</comment>
<keyword evidence="1" id="KW-0812">Transmembrane</keyword>
<protein>
    <submittedName>
        <fullName evidence="2">Uncharacterized protein</fullName>
    </submittedName>
</protein>
<feature type="transmembrane region" description="Helical" evidence="1">
    <location>
        <begin position="50"/>
        <end position="68"/>
    </location>
</feature>
<evidence type="ECO:0000256" key="1">
    <source>
        <dbReference type="SAM" id="Phobius"/>
    </source>
</evidence>
<proteinExistence type="predicted"/>
<reference evidence="2 3" key="1">
    <citation type="journal article" date="2020" name="Int. J. Syst. Evol. Microbiol.">
        <title>Reclassification of Streptomyces castelarensis and Streptomyces sporoclivatus as later heterotypic synonyms of Streptomyces antimycoticus.</title>
        <authorList>
            <person name="Komaki H."/>
            <person name="Tamura T."/>
        </authorList>
    </citation>
    <scope>NUCLEOTIDE SEQUENCE [LARGE SCALE GENOMIC DNA]</scope>
    <source>
        <strain evidence="2 3">NBRC 13459</strain>
    </source>
</reference>
<keyword evidence="1" id="KW-0472">Membrane</keyword>
<dbReference type="Proteomes" id="UP000301309">
    <property type="component" value="Unassembled WGS sequence"/>
</dbReference>
<evidence type="ECO:0000313" key="3">
    <source>
        <dbReference type="Proteomes" id="UP000301309"/>
    </source>
</evidence>
<name>A0A4D4LFW1_STRVO</name>
<sequence>MSPHGTVVGDAPPGYAGAVGGLKQTATNIGPTLGIAVATNAGTAASAGTTLRLLAAVAVLGLLPAALLPGNHKDREI</sequence>
<keyword evidence="3" id="KW-1185">Reference proteome</keyword>
<dbReference type="InterPro" id="IPR036259">
    <property type="entry name" value="MFS_trans_sf"/>
</dbReference>
<evidence type="ECO:0000313" key="2">
    <source>
        <dbReference type="EMBL" id="GDY60182.1"/>
    </source>
</evidence>
<keyword evidence="1" id="KW-1133">Transmembrane helix</keyword>
<gene>
    <name evidence="2" type="ORF">SVIO_108050</name>
</gene>
<dbReference type="EMBL" id="BJHW01000002">
    <property type="protein sequence ID" value="GDY60182.1"/>
    <property type="molecule type" value="Genomic_DNA"/>
</dbReference>
<dbReference type="AlphaFoldDB" id="A0A4D4LFW1"/>
<dbReference type="SUPFAM" id="SSF103473">
    <property type="entry name" value="MFS general substrate transporter"/>
    <property type="match status" value="1"/>
</dbReference>
<organism evidence="2 3">
    <name type="scientific">Streptomyces violaceusniger</name>
    <dbReference type="NCBI Taxonomy" id="68280"/>
    <lineage>
        <taxon>Bacteria</taxon>
        <taxon>Bacillati</taxon>
        <taxon>Actinomycetota</taxon>
        <taxon>Actinomycetes</taxon>
        <taxon>Kitasatosporales</taxon>
        <taxon>Streptomycetaceae</taxon>
        <taxon>Streptomyces</taxon>
        <taxon>Streptomyces violaceusniger group</taxon>
    </lineage>
</organism>